<dbReference type="InterPro" id="IPR023576">
    <property type="entry name" value="UbiE/COQ5_MeTrFase_CS"/>
</dbReference>
<keyword evidence="3 5" id="KW-0808">Transferase</keyword>
<feature type="binding site" evidence="5">
    <location>
        <position position="62"/>
    </location>
    <ligand>
        <name>S-adenosyl-L-methionine</name>
        <dbReference type="ChEBI" id="CHEBI:59789"/>
    </ligand>
</feature>
<evidence type="ECO:0000256" key="1">
    <source>
        <dbReference type="ARBA" id="ARBA00022428"/>
    </source>
</evidence>
<keyword evidence="8" id="KW-1185">Reference proteome</keyword>
<dbReference type="InterPro" id="IPR029063">
    <property type="entry name" value="SAM-dependent_MTases_sf"/>
</dbReference>
<feature type="compositionally biased region" description="Basic and acidic residues" evidence="6">
    <location>
        <begin position="334"/>
        <end position="343"/>
    </location>
</feature>
<dbReference type="NCBIfam" id="TIGR01934">
    <property type="entry name" value="MenG_MenH_UbiE"/>
    <property type="match status" value="1"/>
</dbReference>
<feature type="compositionally biased region" description="Basic and acidic residues" evidence="6">
    <location>
        <begin position="388"/>
        <end position="403"/>
    </location>
</feature>
<dbReference type="PROSITE" id="PS01183">
    <property type="entry name" value="UBIE_1"/>
    <property type="match status" value="1"/>
</dbReference>
<dbReference type="GO" id="GO:0006334">
    <property type="term" value="P:nucleosome assembly"/>
    <property type="evidence" value="ECO:0007669"/>
    <property type="project" value="InterPro"/>
</dbReference>
<comment type="function">
    <text evidence="5">Methyltransferase required for the conversion of demethylmenaquinol (DMKH2) to menaquinol (MKH2).</text>
</comment>
<organism evidence="7 8">
    <name type="scientific">Desulfobaculum bizertense DSM 18034</name>
    <dbReference type="NCBI Taxonomy" id="1121442"/>
    <lineage>
        <taxon>Bacteria</taxon>
        <taxon>Pseudomonadati</taxon>
        <taxon>Thermodesulfobacteriota</taxon>
        <taxon>Desulfovibrionia</taxon>
        <taxon>Desulfovibrionales</taxon>
        <taxon>Desulfovibrionaceae</taxon>
        <taxon>Desulfobaculum</taxon>
    </lineage>
</organism>
<evidence type="ECO:0000256" key="4">
    <source>
        <dbReference type="ARBA" id="ARBA00022691"/>
    </source>
</evidence>
<feature type="compositionally biased region" description="Low complexity" evidence="6">
    <location>
        <begin position="412"/>
        <end position="428"/>
    </location>
</feature>
<feature type="compositionally biased region" description="Basic residues" evidence="6">
    <location>
        <begin position="366"/>
        <end position="381"/>
    </location>
</feature>
<dbReference type="Gene3D" id="3.40.50.150">
    <property type="entry name" value="Vaccinia Virus protein VP39"/>
    <property type="match status" value="1"/>
</dbReference>
<dbReference type="PANTHER" id="PTHR43591:SF24">
    <property type="entry name" value="2-METHOXY-6-POLYPRENYL-1,4-BENZOQUINOL METHYLASE, MITOCHONDRIAL"/>
    <property type="match status" value="1"/>
</dbReference>
<reference evidence="7 8" key="1">
    <citation type="submission" date="2017-02" db="EMBL/GenBank/DDBJ databases">
        <authorList>
            <person name="Peterson S.W."/>
        </authorList>
    </citation>
    <scope>NUCLEOTIDE SEQUENCE [LARGE SCALE GENOMIC DNA]</scope>
    <source>
        <strain evidence="7 8">DSM 18034</strain>
    </source>
</reference>
<dbReference type="AlphaFoldDB" id="A0A1T4WTV2"/>
<dbReference type="GO" id="GO:0043770">
    <property type="term" value="F:demethylmenaquinone methyltransferase activity"/>
    <property type="evidence" value="ECO:0007669"/>
    <property type="project" value="UniProtKB-UniRule"/>
</dbReference>
<dbReference type="CDD" id="cd02440">
    <property type="entry name" value="AdoMet_MTases"/>
    <property type="match status" value="1"/>
</dbReference>
<feature type="compositionally biased region" description="Basic residues" evidence="6">
    <location>
        <begin position="284"/>
        <end position="313"/>
    </location>
</feature>
<dbReference type="GO" id="GO:0003677">
    <property type="term" value="F:DNA binding"/>
    <property type="evidence" value="ECO:0007669"/>
    <property type="project" value="InterPro"/>
</dbReference>
<feature type="compositionally biased region" description="Low complexity" evidence="6">
    <location>
        <begin position="355"/>
        <end position="365"/>
    </location>
</feature>
<gene>
    <name evidence="5" type="primary">menG</name>
    <name evidence="7" type="ORF">SAMN02745702_02637</name>
</gene>
<evidence type="ECO:0000313" key="8">
    <source>
        <dbReference type="Proteomes" id="UP000189733"/>
    </source>
</evidence>
<feature type="binding site" evidence="5">
    <location>
        <begin position="109"/>
        <end position="110"/>
    </location>
    <ligand>
        <name>S-adenosyl-L-methionine</name>
        <dbReference type="ChEBI" id="CHEBI:59789"/>
    </ligand>
</feature>
<dbReference type="UniPathway" id="UPA00232"/>
<keyword evidence="1 5" id="KW-0474">Menaquinone biosynthesis</keyword>
<accession>A0A1T4WTV2</accession>
<keyword evidence="2 5" id="KW-0489">Methyltransferase</keyword>
<comment type="catalytic activity">
    <reaction evidence="5">
        <text>a 2-demethylmenaquinol + S-adenosyl-L-methionine = a menaquinol + S-adenosyl-L-homocysteine + H(+)</text>
        <dbReference type="Rhea" id="RHEA:42640"/>
        <dbReference type="Rhea" id="RHEA-COMP:9539"/>
        <dbReference type="Rhea" id="RHEA-COMP:9563"/>
        <dbReference type="ChEBI" id="CHEBI:15378"/>
        <dbReference type="ChEBI" id="CHEBI:18151"/>
        <dbReference type="ChEBI" id="CHEBI:55437"/>
        <dbReference type="ChEBI" id="CHEBI:57856"/>
        <dbReference type="ChEBI" id="CHEBI:59789"/>
        <dbReference type="EC" id="2.1.1.163"/>
    </reaction>
</comment>
<evidence type="ECO:0000256" key="2">
    <source>
        <dbReference type="ARBA" id="ARBA00022603"/>
    </source>
</evidence>
<dbReference type="Pfam" id="PF01209">
    <property type="entry name" value="Ubie_methyltran"/>
    <property type="match status" value="1"/>
</dbReference>
<dbReference type="GO" id="GO:0009234">
    <property type="term" value="P:menaquinone biosynthetic process"/>
    <property type="evidence" value="ECO:0007669"/>
    <property type="project" value="UniProtKB-UniRule"/>
</dbReference>
<dbReference type="RefSeq" id="WP_234985100.1">
    <property type="nucleotide sequence ID" value="NZ_FUYA01000010.1"/>
</dbReference>
<dbReference type="InterPro" id="IPR005819">
    <property type="entry name" value="H1/H5"/>
</dbReference>
<comment type="similarity">
    <text evidence="5">Belongs to the class I-like SAM-binding methyltransferase superfamily. MenG/UbiE family.</text>
</comment>
<sequence length="428" mass="46264">MQQPDPSHHAGRVAGMFGRIAGWYDFLNHFLSLGQDIYWRHRLVRMLRPGPTGRVLDLAAGTLDVSLEIKRQFPKSKVLSLDFTEAMLQKGQTKLKTDSGRDIQPVLADGRTLPLPTACVDNVTIAFGIRNIRPRMDAYREMYRVLVPGGRMCILEFGSGQNKIWKGLYNVYLDKILPSLGKIFSGDKDAYTYLAETIDGFPVASELVSEITEAGFERVFYVPLLSGIVNIHVAEKSINAEIPVDEETPEEPFSTEDIELASEGLAAGLAAYEKAIEQDTPKKTAAKKKAPAKKAAPKPKKPAAKKAAPKKKASSTAKSSTAKKNAVKKSSAAKSEKKGEAKPAKKSTAKKKTTAKASSSTSAKSTAKKTAAKKTSKKAATKKATASKQEKKLEPAAKTDKKSGGAAKKKTAAQTKKTTAVKKTATKK</sequence>
<name>A0A1T4WTV2_9BACT</name>
<dbReference type="EMBL" id="FUYA01000010">
    <property type="protein sequence ID" value="SKA80295.1"/>
    <property type="molecule type" value="Genomic_DNA"/>
</dbReference>
<evidence type="ECO:0000256" key="3">
    <source>
        <dbReference type="ARBA" id="ARBA00022679"/>
    </source>
</evidence>
<comment type="pathway">
    <text evidence="5">Quinol/quinone metabolism; menaquinone biosynthesis; menaquinol from 1,4-dihydroxy-2-naphthoate: step 2/2.</text>
</comment>
<dbReference type="HAMAP" id="MF_01813">
    <property type="entry name" value="MenG_UbiE_methyltr"/>
    <property type="match status" value="1"/>
</dbReference>
<dbReference type="UniPathway" id="UPA00079">
    <property type="reaction ID" value="UER00169"/>
</dbReference>
<dbReference type="InterPro" id="IPR004033">
    <property type="entry name" value="UbiE/COQ5_MeTrFase"/>
</dbReference>
<dbReference type="GO" id="GO:0000786">
    <property type="term" value="C:nucleosome"/>
    <property type="evidence" value="ECO:0007669"/>
    <property type="project" value="InterPro"/>
</dbReference>
<dbReference type="EC" id="2.1.1.163" evidence="5"/>
<dbReference type="Proteomes" id="UP000189733">
    <property type="component" value="Unassembled WGS sequence"/>
</dbReference>
<dbReference type="PRINTS" id="PR00624">
    <property type="entry name" value="HISTONEH5"/>
</dbReference>
<protein>
    <recommendedName>
        <fullName evidence="5">Demethylmenaquinone methyltransferase</fullName>
        <ecNumber evidence="5">2.1.1.163</ecNumber>
    </recommendedName>
</protein>
<proteinExistence type="inferred from homology"/>
<dbReference type="PANTHER" id="PTHR43591">
    <property type="entry name" value="METHYLTRANSFERASE"/>
    <property type="match status" value="1"/>
</dbReference>
<dbReference type="PROSITE" id="PS51608">
    <property type="entry name" value="SAM_MT_UBIE"/>
    <property type="match status" value="1"/>
</dbReference>
<dbReference type="STRING" id="1121442.SAMN02745702_02637"/>
<feature type="binding site" evidence="5">
    <location>
        <position position="82"/>
    </location>
    <ligand>
        <name>S-adenosyl-L-methionine</name>
        <dbReference type="ChEBI" id="CHEBI:59789"/>
    </ligand>
</feature>
<evidence type="ECO:0000256" key="6">
    <source>
        <dbReference type="SAM" id="MobiDB-lite"/>
    </source>
</evidence>
<keyword evidence="4 5" id="KW-0949">S-adenosyl-L-methionine</keyword>
<comment type="caution">
    <text evidence="5">Lacks conserved residue(s) required for the propagation of feature annotation.</text>
</comment>
<dbReference type="SUPFAM" id="SSF53335">
    <property type="entry name" value="S-adenosyl-L-methionine-dependent methyltransferases"/>
    <property type="match status" value="1"/>
</dbReference>
<dbReference type="GO" id="GO:0032259">
    <property type="term" value="P:methylation"/>
    <property type="evidence" value="ECO:0007669"/>
    <property type="project" value="UniProtKB-KW"/>
</dbReference>
<evidence type="ECO:0000256" key="5">
    <source>
        <dbReference type="HAMAP-Rule" id="MF_01813"/>
    </source>
</evidence>
<feature type="compositionally biased region" description="Basic residues" evidence="6">
    <location>
        <begin position="344"/>
        <end position="354"/>
    </location>
</feature>
<evidence type="ECO:0000313" key="7">
    <source>
        <dbReference type="EMBL" id="SKA80295.1"/>
    </source>
</evidence>
<dbReference type="GO" id="GO:0006744">
    <property type="term" value="P:ubiquinone biosynthetic process"/>
    <property type="evidence" value="ECO:0007669"/>
    <property type="project" value="UniProtKB-UniPathway"/>
</dbReference>
<dbReference type="GO" id="GO:0030527">
    <property type="term" value="F:structural constituent of chromatin"/>
    <property type="evidence" value="ECO:0007669"/>
    <property type="project" value="InterPro"/>
</dbReference>
<feature type="compositionally biased region" description="Low complexity" evidence="6">
    <location>
        <begin position="314"/>
        <end position="333"/>
    </location>
</feature>
<feature type="region of interest" description="Disordered" evidence="6">
    <location>
        <begin position="278"/>
        <end position="428"/>
    </location>
</feature>